<dbReference type="PANTHER" id="PTHR36303">
    <property type="entry name" value="2',3'-CYCLIC-NUCLEOTIDE 2'-PHOSPHODIESTERASE"/>
    <property type="match status" value="1"/>
</dbReference>
<dbReference type="InterPro" id="IPR029052">
    <property type="entry name" value="Metallo-depent_PP-like"/>
</dbReference>
<evidence type="ECO:0000256" key="2">
    <source>
        <dbReference type="ARBA" id="ARBA00022801"/>
    </source>
</evidence>
<dbReference type="GO" id="GO:0046872">
    <property type="term" value="F:metal ion binding"/>
    <property type="evidence" value="ECO:0007669"/>
    <property type="project" value="UniProtKB-KW"/>
</dbReference>
<evidence type="ECO:0000256" key="1">
    <source>
        <dbReference type="ARBA" id="ARBA00022723"/>
    </source>
</evidence>
<dbReference type="CDD" id="cd07382">
    <property type="entry name" value="MPP_DR1281"/>
    <property type="match status" value="1"/>
</dbReference>
<dbReference type="SUPFAM" id="SSF56300">
    <property type="entry name" value="Metallo-dependent phosphatases"/>
    <property type="match status" value="1"/>
</dbReference>
<dbReference type="Gene3D" id="3.60.21.10">
    <property type="match status" value="1"/>
</dbReference>
<dbReference type="PANTHER" id="PTHR36303:SF1">
    <property type="entry name" value="2',3'-CYCLIC-NUCLEOTIDE 2'-PHOSPHODIESTERASE"/>
    <property type="match status" value="1"/>
</dbReference>
<dbReference type="InterPro" id="IPR005235">
    <property type="entry name" value="YmdB-like"/>
</dbReference>
<dbReference type="GO" id="GO:0004113">
    <property type="term" value="F:2',3'-cyclic-nucleotide 3'-phosphodiesterase activity"/>
    <property type="evidence" value="ECO:0007669"/>
    <property type="project" value="TreeGrafter"/>
</dbReference>
<gene>
    <name evidence="4" type="ORF">MNBD_UNCLBAC01-556</name>
</gene>
<sequence>MNILCIGDIVGKPGRHAVEGLLDGLKKEHNIDFVIANAENSAGGSGLGPKIAKNFFRTGCDVLTLGDHVWDQKEIEPYLVDAKYVIRPSNFPEGAPGKGWCVRESAKGVKVGVINLLGRVFMRYQVSCPFKELEALAKEIRKETPIIIVDMHAETTSEKVAIGHFADGQVSAIVGTHTHIQTADEKILPEGTAYITDLGMTGPYDSVIGQKKDRIIRRYLTSMPVKFAVAEKDIYLCGVIVDVDEKTGKAKKITRVQKKLEDKNI</sequence>
<dbReference type="FunFam" id="3.60.21.10:FF:000016">
    <property type="entry name" value="Putative metallophosphoesterase"/>
    <property type="match status" value="1"/>
</dbReference>
<keyword evidence="3" id="KW-0408">Iron</keyword>
<dbReference type="NCBIfam" id="TIGR00282">
    <property type="entry name" value="TIGR00282 family metallophosphoesterase"/>
    <property type="match status" value="1"/>
</dbReference>
<evidence type="ECO:0000313" key="4">
    <source>
        <dbReference type="EMBL" id="VAX37498.1"/>
    </source>
</evidence>
<keyword evidence="1" id="KW-0479">Metal-binding</keyword>
<evidence type="ECO:0000256" key="3">
    <source>
        <dbReference type="ARBA" id="ARBA00023004"/>
    </source>
</evidence>
<organism evidence="4">
    <name type="scientific">hydrothermal vent metagenome</name>
    <dbReference type="NCBI Taxonomy" id="652676"/>
    <lineage>
        <taxon>unclassified sequences</taxon>
        <taxon>metagenomes</taxon>
        <taxon>ecological metagenomes</taxon>
    </lineage>
</organism>
<proteinExistence type="predicted"/>
<dbReference type="EMBL" id="UOGJ01000129">
    <property type="protein sequence ID" value="VAX37498.1"/>
    <property type="molecule type" value="Genomic_DNA"/>
</dbReference>
<dbReference type="PIRSF" id="PIRSF004789">
    <property type="entry name" value="DR1281"/>
    <property type="match status" value="1"/>
</dbReference>
<protein>
    <submittedName>
        <fullName evidence="4">Uncharacterized protein YmdB</fullName>
    </submittedName>
</protein>
<dbReference type="Pfam" id="PF13277">
    <property type="entry name" value="YmdB"/>
    <property type="match status" value="1"/>
</dbReference>
<reference evidence="4" key="1">
    <citation type="submission" date="2018-06" db="EMBL/GenBank/DDBJ databases">
        <authorList>
            <person name="Zhirakovskaya E."/>
        </authorList>
    </citation>
    <scope>NUCLEOTIDE SEQUENCE</scope>
</reference>
<accession>A0A3B1DN64</accession>
<dbReference type="AlphaFoldDB" id="A0A3B1DN64"/>
<name>A0A3B1DN64_9ZZZZ</name>
<keyword evidence="2" id="KW-0378">Hydrolase</keyword>